<keyword evidence="8" id="KW-0032">Aminotransferase</keyword>
<dbReference type="GO" id="GO:0003700">
    <property type="term" value="F:DNA-binding transcription factor activity"/>
    <property type="evidence" value="ECO:0007669"/>
    <property type="project" value="InterPro"/>
</dbReference>
<comment type="caution">
    <text evidence="8">The sequence shown here is derived from an EMBL/GenBank/DDBJ whole genome shotgun (WGS) entry which is preliminary data.</text>
</comment>
<feature type="domain" description="HTH gntR-type" evidence="7">
    <location>
        <begin position="31"/>
        <end position="99"/>
    </location>
</feature>
<dbReference type="Proteomes" id="UP000014977">
    <property type="component" value="Unassembled WGS sequence"/>
</dbReference>
<proteinExistence type="inferred from homology"/>
<evidence type="ECO:0000259" key="7">
    <source>
        <dbReference type="PROSITE" id="PS50949"/>
    </source>
</evidence>
<dbReference type="AlphaFoldDB" id="S7UMW9"/>
<keyword evidence="2" id="KW-0663">Pyridoxal phosphate</keyword>
<reference evidence="8 9" key="1">
    <citation type="journal article" date="2013" name="Genome Announc.">
        <title>Draft genome sequences for three mercury-methylating, sulfate-reducing bacteria.</title>
        <authorList>
            <person name="Brown S.D."/>
            <person name="Hurt R.A.Jr."/>
            <person name="Gilmour C.C."/>
            <person name="Elias D.A."/>
        </authorList>
    </citation>
    <scope>NUCLEOTIDE SEQUENCE [LARGE SCALE GENOMIC DNA]</scope>
    <source>
        <strain evidence="8 9">DSM 2059</strain>
    </source>
</reference>
<dbReference type="Gene3D" id="3.90.1150.10">
    <property type="entry name" value="Aspartate Aminotransferase, domain 1"/>
    <property type="match status" value="1"/>
</dbReference>
<name>S7UMW9_DESML</name>
<evidence type="ECO:0000256" key="3">
    <source>
        <dbReference type="ARBA" id="ARBA00023015"/>
    </source>
</evidence>
<dbReference type="PANTHER" id="PTHR46577">
    <property type="entry name" value="HTH-TYPE TRANSCRIPTIONAL REGULATORY PROTEIN GABR"/>
    <property type="match status" value="1"/>
</dbReference>
<dbReference type="InterPro" id="IPR036388">
    <property type="entry name" value="WH-like_DNA-bd_sf"/>
</dbReference>
<keyword evidence="9" id="KW-1185">Reference proteome</keyword>
<keyword evidence="3" id="KW-0805">Transcription regulation</keyword>
<dbReference type="InterPro" id="IPR036390">
    <property type="entry name" value="WH_DNA-bd_sf"/>
</dbReference>
<sequence length="504" mass="56173">MKRTAEGALPYHPAPLPGHHHESRKLRSRSVFRYRALAEEIEAKIHDGTYAPGEKLPSIRQLHRRLNLSISTIHQAYIALETIGLVEARPKSGYFVSPVSLKNLETPVLPAPAAKPLRVETTGMVNSVLKAISDPRMLPLGSSTTATDLLPHRQFARIFKTLSERDIRKILSYSLTEGHPGLRRQLALRMIGFLKGVSPEDIVITTGCMEAVTLCLQAILKPGDTLAIETPTHFGFLQLFKEMGIMVVEVPTHPRAGVDIDALARILESTPIRACLFMPNIHNPLGTLLSDEGKERLVNLLNRHDVPVIEDDICGELYFEGQRRPSLLKTWDRKNLVLTCSSFSKTLAPGFRIGWVLPGPRFKDKILRLKAGSTVCTATPDQEIMARFLEGGAYERHLRILRGAVRNQTLKTAMAVKKHFPQDTRLSFPAGGSLLWIELNRRIDGMTLYQQALENRIAILPGAVCSVSGMFRNFIRIGCGAPFTNETERGIETLGRLARQCLRE</sequence>
<keyword evidence="4" id="KW-0238">DNA-binding</keyword>
<evidence type="ECO:0000256" key="1">
    <source>
        <dbReference type="ARBA" id="ARBA00005384"/>
    </source>
</evidence>
<dbReference type="GO" id="GO:0030170">
    <property type="term" value="F:pyridoxal phosphate binding"/>
    <property type="evidence" value="ECO:0007669"/>
    <property type="project" value="InterPro"/>
</dbReference>
<dbReference type="SMART" id="SM00345">
    <property type="entry name" value="HTH_GNTR"/>
    <property type="match status" value="1"/>
</dbReference>
<dbReference type="PROSITE" id="PS50949">
    <property type="entry name" value="HTH_GNTR"/>
    <property type="match status" value="1"/>
</dbReference>
<dbReference type="Pfam" id="PF00392">
    <property type="entry name" value="GntR"/>
    <property type="match status" value="1"/>
</dbReference>
<dbReference type="STRING" id="897.B2D07_09300"/>
<evidence type="ECO:0000256" key="2">
    <source>
        <dbReference type="ARBA" id="ARBA00022898"/>
    </source>
</evidence>
<dbReference type="Gene3D" id="3.40.640.10">
    <property type="entry name" value="Type I PLP-dependent aspartate aminotransferase-like (Major domain)"/>
    <property type="match status" value="1"/>
</dbReference>
<dbReference type="InterPro" id="IPR000524">
    <property type="entry name" value="Tscrpt_reg_HTH_GntR"/>
</dbReference>
<evidence type="ECO:0000256" key="4">
    <source>
        <dbReference type="ARBA" id="ARBA00023125"/>
    </source>
</evidence>
<feature type="region of interest" description="Disordered" evidence="6">
    <location>
        <begin position="1"/>
        <end position="25"/>
    </location>
</feature>
<keyword evidence="5" id="KW-0804">Transcription</keyword>
<dbReference type="Pfam" id="PF00155">
    <property type="entry name" value="Aminotran_1_2"/>
    <property type="match status" value="1"/>
</dbReference>
<dbReference type="EMBL" id="ATHJ01000108">
    <property type="protein sequence ID" value="EPR35304.1"/>
    <property type="molecule type" value="Genomic_DNA"/>
</dbReference>
<evidence type="ECO:0000256" key="5">
    <source>
        <dbReference type="ARBA" id="ARBA00023163"/>
    </source>
</evidence>
<organism evidence="8 9">
    <name type="scientific">Desulfococcus multivorans DSM 2059</name>
    <dbReference type="NCBI Taxonomy" id="1121405"/>
    <lineage>
        <taxon>Bacteria</taxon>
        <taxon>Pseudomonadati</taxon>
        <taxon>Thermodesulfobacteriota</taxon>
        <taxon>Desulfobacteria</taxon>
        <taxon>Desulfobacterales</taxon>
        <taxon>Desulfococcaceae</taxon>
        <taxon>Desulfococcus</taxon>
    </lineage>
</organism>
<dbReference type="SUPFAM" id="SSF46785">
    <property type="entry name" value="Winged helix' DNA-binding domain"/>
    <property type="match status" value="1"/>
</dbReference>
<dbReference type="OrthoDB" id="9804020at2"/>
<dbReference type="GO" id="GO:0003677">
    <property type="term" value="F:DNA binding"/>
    <property type="evidence" value="ECO:0007669"/>
    <property type="project" value="UniProtKB-KW"/>
</dbReference>
<dbReference type="InterPro" id="IPR015424">
    <property type="entry name" value="PyrdxlP-dep_Trfase"/>
</dbReference>
<accession>S7UMW9</accession>
<dbReference type="InterPro" id="IPR015421">
    <property type="entry name" value="PyrdxlP-dep_Trfase_major"/>
</dbReference>
<dbReference type="CDD" id="cd00609">
    <property type="entry name" value="AAT_like"/>
    <property type="match status" value="1"/>
</dbReference>
<protein>
    <submittedName>
        <fullName evidence="8">Transcriptional regulator, GntR family with aminotransferase domain containing protein</fullName>
    </submittedName>
</protein>
<dbReference type="InterPro" id="IPR015422">
    <property type="entry name" value="PyrdxlP-dep_Trfase_small"/>
</dbReference>
<dbReference type="RefSeq" id="WP_020878208.1">
    <property type="nucleotide sequence ID" value="NZ_ATHJ01000108.1"/>
</dbReference>
<evidence type="ECO:0000256" key="6">
    <source>
        <dbReference type="SAM" id="MobiDB-lite"/>
    </source>
</evidence>
<gene>
    <name evidence="8" type="ORF">dsmv_3118</name>
</gene>
<dbReference type="GO" id="GO:0008483">
    <property type="term" value="F:transaminase activity"/>
    <property type="evidence" value="ECO:0007669"/>
    <property type="project" value="UniProtKB-KW"/>
</dbReference>
<dbReference type="SUPFAM" id="SSF53383">
    <property type="entry name" value="PLP-dependent transferases"/>
    <property type="match status" value="1"/>
</dbReference>
<dbReference type="CDD" id="cd07377">
    <property type="entry name" value="WHTH_GntR"/>
    <property type="match status" value="1"/>
</dbReference>
<evidence type="ECO:0000313" key="8">
    <source>
        <dbReference type="EMBL" id="EPR35304.1"/>
    </source>
</evidence>
<dbReference type="PANTHER" id="PTHR46577:SF2">
    <property type="entry name" value="TRANSCRIPTIONAL REGULATORY PROTEIN"/>
    <property type="match status" value="1"/>
</dbReference>
<evidence type="ECO:0000313" key="9">
    <source>
        <dbReference type="Proteomes" id="UP000014977"/>
    </source>
</evidence>
<dbReference type="eggNOG" id="COG1167">
    <property type="taxonomic scope" value="Bacteria"/>
</dbReference>
<dbReference type="Gene3D" id="1.10.10.10">
    <property type="entry name" value="Winged helix-like DNA-binding domain superfamily/Winged helix DNA-binding domain"/>
    <property type="match status" value="1"/>
</dbReference>
<keyword evidence="8" id="KW-0808">Transferase</keyword>
<dbReference type="InterPro" id="IPR004839">
    <property type="entry name" value="Aminotransferase_I/II_large"/>
</dbReference>
<comment type="similarity">
    <text evidence="1">In the C-terminal section; belongs to the class-I pyridoxal-phosphate-dependent aminotransferase family.</text>
</comment>
<dbReference type="InterPro" id="IPR051446">
    <property type="entry name" value="HTH_trans_reg/aminotransferase"/>
</dbReference>